<dbReference type="OrthoDB" id="5590282at2759"/>
<dbReference type="Proteomes" id="UP000241394">
    <property type="component" value="Chromosome LG1"/>
</dbReference>
<evidence type="ECO:0000313" key="8">
    <source>
        <dbReference type="Proteomes" id="UP000241394"/>
    </source>
</evidence>
<sequence length="335" mass="38200">MASFLSKERQPKNPLFSLDGLYCEEEDLGDYGLKEGSEICYENVYWEDDKLVCLLSKEREAFLGRSDLNSNGSLMVAGTEAIEWMLRVIAHYGFTFMTTLLAVNYFDRFKSSLCLQRENPWMSQSAAVACLSLAAKVEETQVPLLLDLQIRFYIYYFTCNVDESKYLFDAKTTQRMELLVLSTLGWNMNPVTSLSFIDHIIRRLGFKTHLRLEFLQRCECLHLSLITDSRFDCYLPSAWAAATMLHVIQDFEPCNVLDCENELLDILKMSRNKVDDLNELILELSGKHGHMQSQTCKRKYQSMPGSPNGVVDSYFSSDSSTGSWALASSVSLSPE</sequence>
<evidence type="ECO:0000313" key="7">
    <source>
        <dbReference type="EMBL" id="PSS36053.1"/>
    </source>
</evidence>
<evidence type="ECO:0000259" key="5">
    <source>
        <dbReference type="SMART" id="SM00385"/>
    </source>
</evidence>
<dbReference type="STRING" id="1590841.A0A2R6S1C3"/>
<dbReference type="GO" id="GO:0051301">
    <property type="term" value="P:cell division"/>
    <property type="evidence" value="ECO:0007669"/>
    <property type="project" value="UniProtKB-KW"/>
</dbReference>
<evidence type="ECO:0000256" key="3">
    <source>
        <dbReference type="ARBA" id="ARBA00023306"/>
    </source>
</evidence>
<keyword evidence="3" id="KW-0131">Cell cycle</keyword>
<evidence type="ECO:0000259" key="6">
    <source>
        <dbReference type="SMART" id="SM01332"/>
    </source>
</evidence>
<dbReference type="Gene3D" id="1.10.472.10">
    <property type="entry name" value="Cyclin-like"/>
    <property type="match status" value="2"/>
</dbReference>
<dbReference type="InterPro" id="IPR013763">
    <property type="entry name" value="Cyclin-like_dom"/>
</dbReference>
<comment type="similarity">
    <text evidence="4">Belongs to the cyclin family.</text>
</comment>
<organism evidence="7 8">
    <name type="scientific">Actinidia chinensis var. chinensis</name>
    <name type="common">Chinese soft-hair kiwi</name>
    <dbReference type="NCBI Taxonomy" id="1590841"/>
    <lineage>
        <taxon>Eukaryota</taxon>
        <taxon>Viridiplantae</taxon>
        <taxon>Streptophyta</taxon>
        <taxon>Embryophyta</taxon>
        <taxon>Tracheophyta</taxon>
        <taxon>Spermatophyta</taxon>
        <taxon>Magnoliopsida</taxon>
        <taxon>eudicotyledons</taxon>
        <taxon>Gunneridae</taxon>
        <taxon>Pentapetalae</taxon>
        <taxon>asterids</taxon>
        <taxon>Ericales</taxon>
        <taxon>Actinidiaceae</taxon>
        <taxon>Actinidia</taxon>
    </lineage>
</organism>
<accession>A0A2R6S1C3</accession>
<dbReference type="SMART" id="SM00385">
    <property type="entry name" value="CYCLIN"/>
    <property type="match status" value="1"/>
</dbReference>
<reference evidence="8" key="2">
    <citation type="journal article" date="2018" name="BMC Genomics">
        <title>A manually annotated Actinidia chinensis var. chinensis (kiwifruit) genome highlights the challenges associated with draft genomes and gene prediction in plants.</title>
        <authorList>
            <person name="Pilkington S.M."/>
            <person name="Crowhurst R."/>
            <person name="Hilario E."/>
            <person name="Nardozza S."/>
            <person name="Fraser L."/>
            <person name="Peng Y."/>
            <person name="Gunaseelan K."/>
            <person name="Simpson R."/>
            <person name="Tahir J."/>
            <person name="Deroles S.C."/>
            <person name="Templeton K."/>
            <person name="Luo Z."/>
            <person name="Davy M."/>
            <person name="Cheng C."/>
            <person name="McNeilage M."/>
            <person name="Scaglione D."/>
            <person name="Liu Y."/>
            <person name="Zhang Q."/>
            <person name="Datson P."/>
            <person name="De Silva N."/>
            <person name="Gardiner S.E."/>
            <person name="Bassett H."/>
            <person name="Chagne D."/>
            <person name="McCallum J."/>
            <person name="Dzierzon H."/>
            <person name="Deng C."/>
            <person name="Wang Y.Y."/>
            <person name="Barron L."/>
            <person name="Manako K."/>
            <person name="Bowen J."/>
            <person name="Foster T.M."/>
            <person name="Erridge Z.A."/>
            <person name="Tiffin H."/>
            <person name="Waite C.N."/>
            <person name="Davies K.M."/>
            <person name="Grierson E.P."/>
            <person name="Laing W.A."/>
            <person name="Kirk R."/>
            <person name="Chen X."/>
            <person name="Wood M."/>
            <person name="Montefiori M."/>
            <person name="Brummell D.A."/>
            <person name="Schwinn K.E."/>
            <person name="Catanach A."/>
            <person name="Fullerton C."/>
            <person name="Li D."/>
            <person name="Meiyalaghan S."/>
            <person name="Nieuwenhuizen N."/>
            <person name="Read N."/>
            <person name="Prakash R."/>
            <person name="Hunter D."/>
            <person name="Zhang H."/>
            <person name="McKenzie M."/>
            <person name="Knabel M."/>
            <person name="Harris A."/>
            <person name="Allan A.C."/>
            <person name="Gleave A."/>
            <person name="Chen A."/>
            <person name="Janssen B.J."/>
            <person name="Plunkett B."/>
            <person name="Ampomah-Dwamena C."/>
            <person name="Voogd C."/>
            <person name="Leif D."/>
            <person name="Lafferty D."/>
            <person name="Souleyre E.J.F."/>
            <person name="Varkonyi-Gasic E."/>
            <person name="Gambi F."/>
            <person name="Hanley J."/>
            <person name="Yao J.L."/>
            <person name="Cheung J."/>
            <person name="David K.M."/>
            <person name="Warren B."/>
            <person name="Marsh K."/>
            <person name="Snowden K.C."/>
            <person name="Lin-Wang K."/>
            <person name="Brian L."/>
            <person name="Martinez-Sanchez M."/>
            <person name="Wang M."/>
            <person name="Ileperuma N."/>
            <person name="Macnee N."/>
            <person name="Campin R."/>
            <person name="McAtee P."/>
            <person name="Drummond R.S.M."/>
            <person name="Espley R.V."/>
            <person name="Ireland H.S."/>
            <person name="Wu R."/>
            <person name="Atkinson R.G."/>
            <person name="Karunairetnam S."/>
            <person name="Bulley S."/>
            <person name="Chunkath S."/>
            <person name="Hanley Z."/>
            <person name="Storey R."/>
            <person name="Thrimawithana A.H."/>
            <person name="Thomson S."/>
            <person name="David C."/>
            <person name="Testolin R."/>
            <person name="Huang H."/>
            <person name="Hellens R.P."/>
            <person name="Schaffer R.J."/>
        </authorList>
    </citation>
    <scope>NUCLEOTIDE SEQUENCE [LARGE SCALE GENOMIC DNA]</scope>
    <source>
        <strain evidence="8">cv. Red5</strain>
    </source>
</reference>
<dbReference type="SUPFAM" id="SSF47954">
    <property type="entry name" value="Cyclin-like"/>
    <property type="match status" value="1"/>
</dbReference>
<name>A0A2R6S1C3_ACTCC</name>
<dbReference type="InParanoid" id="A0A2R6S1C3"/>
<evidence type="ECO:0000256" key="4">
    <source>
        <dbReference type="RuleBase" id="RU000383"/>
    </source>
</evidence>
<dbReference type="Gramene" id="PSS36053">
    <property type="protein sequence ID" value="PSS36053"/>
    <property type="gene ID" value="CEY00_Acc00557"/>
</dbReference>
<dbReference type="CDD" id="cd20543">
    <property type="entry name" value="CYCLIN_AtCycD-like_rpt1"/>
    <property type="match status" value="1"/>
</dbReference>
<comment type="caution">
    <text evidence="7">The sequence shown here is derived from an EMBL/GenBank/DDBJ whole genome shotgun (WGS) entry which is preliminary data.</text>
</comment>
<dbReference type="OMA" id="PWITHLA"/>
<keyword evidence="1" id="KW-0132">Cell division</keyword>
<keyword evidence="8" id="KW-1185">Reference proteome</keyword>
<evidence type="ECO:0000256" key="2">
    <source>
        <dbReference type="ARBA" id="ARBA00023127"/>
    </source>
</evidence>
<dbReference type="AlphaFoldDB" id="A0A2R6S1C3"/>
<dbReference type="CDD" id="cd20544">
    <property type="entry name" value="CYCLIN_AtCycD-like_rpt2"/>
    <property type="match status" value="1"/>
</dbReference>
<gene>
    <name evidence="7" type="ORF">CEY00_Acc00557</name>
</gene>
<dbReference type="InterPro" id="IPR004367">
    <property type="entry name" value="Cyclin_C-dom"/>
</dbReference>
<reference evidence="7 8" key="1">
    <citation type="submission" date="2017-07" db="EMBL/GenBank/DDBJ databases">
        <title>An improved, manually edited Actinidia chinensis var. chinensis (kiwifruit) genome highlights the challenges associated with draft genomes and gene prediction in plants.</title>
        <authorList>
            <person name="Pilkington S."/>
            <person name="Crowhurst R."/>
            <person name="Hilario E."/>
            <person name="Nardozza S."/>
            <person name="Fraser L."/>
            <person name="Peng Y."/>
            <person name="Gunaseelan K."/>
            <person name="Simpson R."/>
            <person name="Tahir J."/>
            <person name="Deroles S."/>
            <person name="Templeton K."/>
            <person name="Luo Z."/>
            <person name="Davy M."/>
            <person name="Cheng C."/>
            <person name="Mcneilage M."/>
            <person name="Scaglione D."/>
            <person name="Liu Y."/>
            <person name="Zhang Q."/>
            <person name="Datson P."/>
            <person name="De Silva N."/>
            <person name="Gardiner S."/>
            <person name="Bassett H."/>
            <person name="Chagne D."/>
            <person name="Mccallum J."/>
            <person name="Dzierzon H."/>
            <person name="Deng C."/>
            <person name="Wang Y.-Y."/>
            <person name="Barron N."/>
            <person name="Manako K."/>
            <person name="Bowen J."/>
            <person name="Foster T."/>
            <person name="Erridge Z."/>
            <person name="Tiffin H."/>
            <person name="Waite C."/>
            <person name="Davies K."/>
            <person name="Grierson E."/>
            <person name="Laing W."/>
            <person name="Kirk R."/>
            <person name="Chen X."/>
            <person name="Wood M."/>
            <person name="Montefiori M."/>
            <person name="Brummell D."/>
            <person name="Schwinn K."/>
            <person name="Catanach A."/>
            <person name="Fullerton C."/>
            <person name="Li D."/>
            <person name="Meiyalaghan S."/>
            <person name="Nieuwenhuizen N."/>
            <person name="Read N."/>
            <person name="Prakash R."/>
            <person name="Hunter D."/>
            <person name="Zhang H."/>
            <person name="Mckenzie M."/>
            <person name="Knabel M."/>
            <person name="Harris A."/>
            <person name="Allan A."/>
            <person name="Chen A."/>
            <person name="Janssen B."/>
            <person name="Plunkett B."/>
            <person name="Dwamena C."/>
            <person name="Voogd C."/>
            <person name="Leif D."/>
            <person name="Lafferty D."/>
            <person name="Souleyre E."/>
            <person name="Varkonyi-Gasic E."/>
            <person name="Gambi F."/>
            <person name="Hanley J."/>
            <person name="Yao J.-L."/>
            <person name="Cheung J."/>
            <person name="David K."/>
            <person name="Warren B."/>
            <person name="Marsh K."/>
            <person name="Snowden K."/>
            <person name="Lin-Wang K."/>
            <person name="Brian L."/>
            <person name="Martinez-Sanchez M."/>
            <person name="Wang M."/>
            <person name="Ileperuma N."/>
            <person name="Macnee N."/>
            <person name="Campin R."/>
            <person name="Mcatee P."/>
            <person name="Drummond R."/>
            <person name="Espley R."/>
            <person name="Ireland H."/>
            <person name="Wu R."/>
            <person name="Atkinson R."/>
            <person name="Karunairetnam S."/>
            <person name="Bulley S."/>
            <person name="Chunkath S."/>
            <person name="Hanley Z."/>
            <person name="Storey R."/>
            <person name="Thrimawithana A."/>
            <person name="Thomson S."/>
            <person name="David C."/>
            <person name="Testolin R."/>
        </authorList>
    </citation>
    <scope>NUCLEOTIDE SEQUENCE [LARGE SCALE GENOMIC DNA]</scope>
    <source>
        <strain evidence="8">cv. Red5</strain>
        <tissue evidence="7">Young leaf</tissue>
    </source>
</reference>
<dbReference type="InterPro" id="IPR006671">
    <property type="entry name" value="Cyclin_N"/>
</dbReference>
<dbReference type="InterPro" id="IPR036915">
    <property type="entry name" value="Cyclin-like_sf"/>
</dbReference>
<feature type="domain" description="Cyclin C-terminal" evidence="6">
    <location>
        <begin position="191"/>
        <end position="319"/>
    </location>
</feature>
<dbReference type="SMART" id="SM01332">
    <property type="entry name" value="Cyclin_C"/>
    <property type="match status" value="1"/>
</dbReference>
<evidence type="ECO:0000256" key="1">
    <source>
        <dbReference type="ARBA" id="ARBA00022618"/>
    </source>
</evidence>
<dbReference type="EMBL" id="NKQK01000001">
    <property type="protein sequence ID" value="PSS36053.1"/>
    <property type="molecule type" value="Genomic_DNA"/>
</dbReference>
<feature type="domain" description="Cyclin-like" evidence="5">
    <location>
        <begin position="83"/>
        <end position="182"/>
    </location>
</feature>
<dbReference type="Pfam" id="PF00134">
    <property type="entry name" value="Cyclin_N"/>
    <property type="match status" value="1"/>
</dbReference>
<proteinExistence type="inferred from homology"/>
<protein>
    <submittedName>
        <fullName evidence="7">Cyclin-D3-2 like</fullName>
    </submittedName>
</protein>
<dbReference type="PANTHER" id="PTHR10177">
    <property type="entry name" value="CYCLINS"/>
    <property type="match status" value="1"/>
</dbReference>
<keyword evidence="2 4" id="KW-0195">Cyclin</keyword>
<dbReference type="InterPro" id="IPR039361">
    <property type="entry name" value="Cyclin"/>
</dbReference>
<dbReference type="Pfam" id="PF02984">
    <property type="entry name" value="Cyclin_C"/>
    <property type="match status" value="1"/>
</dbReference>